<keyword evidence="1" id="KW-0472">Membrane</keyword>
<feature type="transmembrane region" description="Helical" evidence="1">
    <location>
        <begin position="217"/>
        <end position="237"/>
    </location>
</feature>
<dbReference type="EMBL" id="KC353354">
    <property type="protein sequence ID" value="AGH24164.1"/>
    <property type="molecule type" value="Genomic_DNA"/>
</dbReference>
<keyword evidence="2" id="KW-0496">Mitochondrion</keyword>
<reference evidence="2" key="1">
    <citation type="journal article" date="2006" name="RNA">
        <title>Hybrid E. coli--Mitochondrial ribonuclease P RNAs are catalytically active.</title>
        <authorList>
            <person name="Seif E."/>
            <person name="Cadieux A."/>
            <person name="Lang B.F."/>
        </authorList>
    </citation>
    <scope>NUCLEOTIDE SEQUENCE</scope>
    <source>
        <strain evidence="2">ATCC 50695</strain>
    </source>
</reference>
<accession>M4QC68</accession>
<feature type="transmembrane region" description="Helical" evidence="1">
    <location>
        <begin position="186"/>
        <end position="205"/>
    </location>
</feature>
<dbReference type="RefSeq" id="YP_007890670.1">
    <property type="nucleotide sequence ID" value="NC_021126.1"/>
</dbReference>
<evidence type="ECO:0000256" key="1">
    <source>
        <dbReference type="SAM" id="Phobius"/>
    </source>
</evidence>
<evidence type="ECO:0000313" key="2">
    <source>
        <dbReference type="EMBL" id="AGH24164.1"/>
    </source>
</evidence>
<feature type="transmembrane region" description="Helical" evidence="1">
    <location>
        <begin position="69"/>
        <end position="88"/>
    </location>
</feature>
<sequence>MVLFLYFLTKFLYVNIFFSILFFFSRILFSIRSFHIFILHYYFFLYLICFFIISFFWDIEFHFFFLKDRCVSLTLMYFFEASFFYLILYGINTYIAPFAQSFLLFILLFFIRLFPYDPFSFLWSDICVFFYILCFFLFVFFCVSLFLSQYYLFNFLSWKSFFYIESYFFPRKLQASFLERFLRIDLNLFGFLPFFLYCILGRILVEFFRHFNFNFFELFLSFVIISLSIFFLMYVLIIRIRRYYYEFYRIMIESSLYFWDSFLTRSFWYVLVFYTKSLYLEVFKFCVFILSFHLILFVFHYIFLFNYPFWDILYFSYEGFFFILLCIKIALLIFRQWRSFLFKST</sequence>
<feature type="transmembrane region" description="Helical" evidence="1">
    <location>
        <begin position="94"/>
        <end position="114"/>
    </location>
</feature>
<feature type="transmembrane region" description="Helical" evidence="1">
    <location>
        <begin position="12"/>
        <end position="31"/>
    </location>
</feature>
<dbReference type="AlphaFoldDB" id="M4QC68"/>
<protein>
    <submittedName>
        <fullName evidence="2">SecY-type transporter protein</fullName>
    </submittedName>
</protein>
<reference evidence="2" key="2">
    <citation type="journal article" date="2013" name="Genome Biol. Evol.">
        <title>Strikingly bacteria-like and gene-rich mitochondrial genomes throughout jakobid protists.</title>
        <authorList>
            <person name="Burger G."/>
            <person name="Gray M.W."/>
            <person name="Forget L."/>
            <person name="Lang B.F."/>
        </authorList>
    </citation>
    <scope>NUCLEOTIDE SEQUENCE</scope>
    <source>
        <strain evidence="2">ATCC 50695</strain>
    </source>
</reference>
<feature type="transmembrane region" description="Helical" evidence="1">
    <location>
        <begin position="282"/>
        <end position="303"/>
    </location>
</feature>
<organism evidence="2">
    <name type="scientific">Jakoba bahamiensis</name>
    <dbReference type="NCBI Taxonomy" id="221721"/>
    <lineage>
        <taxon>Eukaryota</taxon>
        <taxon>Discoba</taxon>
        <taxon>Jakobida</taxon>
        <taxon>Histionina</taxon>
        <taxon>Jakobidae</taxon>
        <taxon>Jakoba</taxon>
    </lineage>
</organism>
<geneLocation type="mitochondrion" evidence="2"/>
<proteinExistence type="predicted"/>
<feature type="transmembrane region" description="Helical" evidence="1">
    <location>
        <begin position="37"/>
        <end position="57"/>
    </location>
</feature>
<keyword evidence="1" id="KW-1133">Transmembrane helix</keyword>
<feature type="transmembrane region" description="Helical" evidence="1">
    <location>
        <begin position="315"/>
        <end position="334"/>
    </location>
</feature>
<name>M4QC68_9EUKA</name>
<gene>
    <name evidence="2" type="primary">secY</name>
</gene>
<keyword evidence="1" id="KW-0812">Transmembrane</keyword>
<feature type="transmembrane region" description="Helical" evidence="1">
    <location>
        <begin position="126"/>
        <end position="152"/>
    </location>
</feature>
<dbReference type="GeneID" id="15333092"/>